<dbReference type="EMBL" id="JAULSU010000001">
    <property type="protein sequence ID" value="KAK0631935.1"/>
    <property type="molecule type" value="Genomic_DNA"/>
</dbReference>
<organism evidence="1 2">
    <name type="scientific">Immersiella caudata</name>
    <dbReference type="NCBI Taxonomy" id="314043"/>
    <lineage>
        <taxon>Eukaryota</taxon>
        <taxon>Fungi</taxon>
        <taxon>Dikarya</taxon>
        <taxon>Ascomycota</taxon>
        <taxon>Pezizomycotina</taxon>
        <taxon>Sordariomycetes</taxon>
        <taxon>Sordariomycetidae</taxon>
        <taxon>Sordariales</taxon>
        <taxon>Lasiosphaeriaceae</taxon>
        <taxon>Immersiella</taxon>
    </lineage>
</organism>
<protein>
    <submittedName>
        <fullName evidence="1">Uncharacterized protein</fullName>
    </submittedName>
</protein>
<proteinExistence type="predicted"/>
<gene>
    <name evidence="1" type="ORF">B0T14DRAFT_15726</name>
</gene>
<comment type="caution">
    <text evidence="1">The sequence shown here is derived from an EMBL/GenBank/DDBJ whole genome shotgun (WGS) entry which is preliminary data.</text>
</comment>
<evidence type="ECO:0000313" key="1">
    <source>
        <dbReference type="EMBL" id="KAK0631935.1"/>
    </source>
</evidence>
<keyword evidence="2" id="KW-1185">Reference proteome</keyword>
<name>A0AA39XEX5_9PEZI</name>
<sequence>MTISPISFPQVSFEIETHRVHPGKSGELEQGDDRLYECGCRGSYVKGFPWVYPSLEPRRQLQVGNTQQLNQEPGTRNRLFYLPYPCKCGVFDLVANFSRVGIHSRSTGSSTPARSSDMVVELSFLLPLTCPSCSSLALTPLRSRLRLVCFLRGGCHRQSRCSGRTRRIRRWLWCARVRRCEMLWLLLTYTLASDLLTQSLLPSHITNLHSCHPRTRKEAERLDATRCHDGKTFYTG</sequence>
<evidence type="ECO:0000313" key="2">
    <source>
        <dbReference type="Proteomes" id="UP001175000"/>
    </source>
</evidence>
<dbReference type="AlphaFoldDB" id="A0AA39XEX5"/>
<accession>A0AA39XEX5</accession>
<dbReference type="Proteomes" id="UP001175000">
    <property type="component" value="Unassembled WGS sequence"/>
</dbReference>
<reference evidence="1" key="1">
    <citation type="submission" date="2023-06" db="EMBL/GenBank/DDBJ databases">
        <title>Genome-scale phylogeny and comparative genomics of the fungal order Sordariales.</title>
        <authorList>
            <consortium name="Lawrence Berkeley National Laboratory"/>
            <person name="Hensen N."/>
            <person name="Bonometti L."/>
            <person name="Westerberg I."/>
            <person name="Brannstrom I.O."/>
            <person name="Guillou S."/>
            <person name="Cros-Aarteil S."/>
            <person name="Calhoun S."/>
            <person name="Haridas S."/>
            <person name="Kuo A."/>
            <person name="Mondo S."/>
            <person name="Pangilinan J."/>
            <person name="Riley R."/>
            <person name="Labutti K."/>
            <person name="Andreopoulos B."/>
            <person name="Lipzen A."/>
            <person name="Chen C."/>
            <person name="Yanf M."/>
            <person name="Daum C."/>
            <person name="Ng V."/>
            <person name="Clum A."/>
            <person name="Steindorff A."/>
            <person name="Ohm R."/>
            <person name="Martin F."/>
            <person name="Silar P."/>
            <person name="Natvig D."/>
            <person name="Lalanne C."/>
            <person name="Gautier V."/>
            <person name="Ament-Velasquez S.L."/>
            <person name="Kruys A."/>
            <person name="Hutchinson M.I."/>
            <person name="Powell A.J."/>
            <person name="Barry K."/>
            <person name="Miller A.N."/>
            <person name="Grigoriev I.V."/>
            <person name="Debuchy R."/>
            <person name="Gladieux P."/>
            <person name="Thoren M.H."/>
            <person name="Johannesson H."/>
        </authorList>
    </citation>
    <scope>NUCLEOTIDE SEQUENCE</scope>
    <source>
        <strain evidence="1">CBS 606.72</strain>
    </source>
</reference>